<dbReference type="Gene3D" id="3.30.1130.10">
    <property type="match status" value="2"/>
</dbReference>
<dbReference type="AlphaFoldDB" id="B8KRQ4"/>
<proteinExistence type="predicted"/>
<reference evidence="3" key="1">
    <citation type="journal article" date="2013" name="BMC Microbiol.">
        <title>Taxonomy and evolution of bacteriochlorophyll a-containing members of the OM60/NOR5 clade of marine gammaproteobacteria: description of Luminiphilus syltensis gen. nov., sp. nov., reclassification of Haliea rubra as Pseudohaliea rubra gen. nov., comb. nov., and emendation of Chromatocurvus halotolerans.</title>
        <authorList>
            <person name="Spring S."/>
            <person name="Riedel T."/>
            <person name="Sproer C."/>
            <person name="Yan S."/>
            <person name="Harder J."/>
            <person name="Fuchs B.M."/>
        </authorList>
    </citation>
    <scope>NUCLEOTIDE SEQUENCE [LARGE SCALE GENOMIC DNA]</scope>
    <source>
        <strain evidence="3">NOR51-B</strain>
    </source>
</reference>
<protein>
    <submittedName>
        <fullName evidence="2">NADPH-dependent 7-cyano-7-deazaguanine reductase</fullName>
    </submittedName>
</protein>
<dbReference type="InterPro" id="IPR029139">
    <property type="entry name" value="QueF_N"/>
</dbReference>
<dbReference type="eggNOG" id="COG0780">
    <property type="taxonomic scope" value="Bacteria"/>
</dbReference>
<dbReference type="PANTHER" id="PTHR34354">
    <property type="entry name" value="NADPH-DEPENDENT 7-CYANO-7-DEAZAGUANINE REDUCTASE"/>
    <property type="match status" value="1"/>
</dbReference>
<dbReference type="GO" id="GO:0033739">
    <property type="term" value="F:preQ1 synthase activity"/>
    <property type="evidence" value="ECO:0007669"/>
    <property type="project" value="InterPro"/>
</dbReference>
<sequence length="267" mass="29990">MVDRVLGSRVDAPTRYSPEILEPVERQRGDERLSPMLGADVWHLYELSWLSREGWPTAFVGALAIPASSPRTVESKSLKLYLNSLNFHRFDNERAAVSTIMRDVQAVVGASVDLTIAAPTELAQWTREPAGVCIDDVFSGALVAADWGASRKTPFSQGEDRVSETLISHQLRSLCPVTGQPDWGTLVVDYSGYRLDPAELLSFVCSFREHQDFHEHCVEQIYKKLFGDLSPEALTVTAYYQRRGGIDITPWRGHEKLDAPLWRMGRQ</sequence>
<dbReference type="eggNOG" id="COG2904">
    <property type="taxonomic scope" value="Bacteria"/>
</dbReference>
<keyword evidence="3" id="KW-1185">Reference proteome</keyword>
<dbReference type="OrthoDB" id="9789995at2"/>
<dbReference type="STRING" id="565045.NOR51B_1476"/>
<gene>
    <name evidence="2" type="ORF">NOR51B_1476</name>
</gene>
<dbReference type="GO" id="GO:0008616">
    <property type="term" value="P:tRNA queuosine(34) biosynthetic process"/>
    <property type="evidence" value="ECO:0007669"/>
    <property type="project" value="InterPro"/>
</dbReference>
<accession>B8KRQ4</accession>
<evidence type="ECO:0000313" key="2">
    <source>
        <dbReference type="EMBL" id="EED35530.1"/>
    </source>
</evidence>
<dbReference type="Pfam" id="PF14489">
    <property type="entry name" value="QueF"/>
    <property type="match status" value="1"/>
</dbReference>
<evidence type="ECO:0000259" key="1">
    <source>
        <dbReference type="Pfam" id="PF14819"/>
    </source>
</evidence>
<organism evidence="2 3">
    <name type="scientific">Luminiphilus syltensis NOR5-1B</name>
    <dbReference type="NCBI Taxonomy" id="565045"/>
    <lineage>
        <taxon>Bacteria</taxon>
        <taxon>Pseudomonadati</taxon>
        <taxon>Pseudomonadota</taxon>
        <taxon>Gammaproteobacteria</taxon>
        <taxon>Cellvibrionales</taxon>
        <taxon>Halieaceae</taxon>
        <taxon>Luminiphilus</taxon>
    </lineage>
</organism>
<feature type="domain" description="NADPH-dependent 7-cyano-7-deazaguanine reductase N-terminal" evidence="1">
    <location>
        <begin position="14"/>
        <end position="115"/>
    </location>
</feature>
<dbReference type="SUPFAM" id="SSF55620">
    <property type="entry name" value="Tetrahydrobiopterin biosynthesis enzymes-like"/>
    <property type="match status" value="1"/>
</dbReference>
<dbReference type="Proteomes" id="UP000004699">
    <property type="component" value="Unassembled WGS sequence"/>
</dbReference>
<dbReference type="HOGENOM" id="CLU_054738_0_0_6"/>
<dbReference type="InterPro" id="IPR043133">
    <property type="entry name" value="GTP-CH-I_C/QueF"/>
</dbReference>
<dbReference type="InterPro" id="IPR050084">
    <property type="entry name" value="NADPH_dep_7-cyano-7-deazaG_red"/>
</dbReference>
<dbReference type="Pfam" id="PF14819">
    <property type="entry name" value="QueF_N"/>
    <property type="match status" value="1"/>
</dbReference>
<dbReference type="RefSeq" id="WP_009020276.1">
    <property type="nucleotide sequence ID" value="NZ_DS999411.1"/>
</dbReference>
<name>B8KRQ4_9GAMM</name>
<dbReference type="PANTHER" id="PTHR34354:SF1">
    <property type="entry name" value="NADPH-DEPENDENT 7-CYANO-7-DEAZAGUANINE REDUCTASE"/>
    <property type="match status" value="1"/>
</dbReference>
<dbReference type="EMBL" id="DS999411">
    <property type="protein sequence ID" value="EED35530.1"/>
    <property type="molecule type" value="Genomic_DNA"/>
</dbReference>
<dbReference type="InterPro" id="IPR029500">
    <property type="entry name" value="QueF"/>
</dbReference>
<evidence type="ECO:0000313" key="3">
    <source>
        <dbReference type="Proteomes" id="UP000004699"/>
    </source>
</evidence>